<name>A0AAD7UQ17_9FUNG</name>
<dbReference type="EMBL" id="JARTCD010000193">
    <property type="protein sequence ID" value="KAJ8651459.1"/>
    <property type="molecule type" value="Genomic_DNA"/>
</dbReference>
<reference evidence="1 2" key="1">
    <citation type="submission" date="2023-03" db="EMBL/GenBank/DDBJ databases">
        <title>Genome sequence of Lichtheimia ornata CBS 291.66.</title>
        <authorList>
            <person name="Mohabir J.T."/>
            <person name="Shea T.P."/>
            <person name="Kurbessoian T."/>
            <person name="Berby B."/>
            <person name="Fontaine J."/>
            <person name="Livny J."/>
            <person name="Gnirke A."/>
            <person name="Stajich J.E."/>
            <person name="Cuomo C.A."/>
        </authorList>
    </citation>
    <scope>NUCLEOTIDE SEQUENCE [LARGE SCALE GENOMIC DNA]</scope>
    <source>
        <strain evidence="1">CBS 291.66</strain>
    </source>
</reference>
<dbReference type="Proteomes" id="UP001234581">
    <property type="component" value="Unassembled WGS sequence"/>
</dbReference>
<dbReference type="GeneID" id="83220309"/>
<gene>
    <name evidence="1" type="ORF">O0I10_012983</name>
</gene>
<organism evidence="1 2">
    <name type="scientific">Lichtheimia ornata</name>
    <dbReference type="NCBI Taxonomy" id="688661"/>
    <lineage>
        <taxon>Eukaryota</taxon>
        <taxon>Fungi</taxon>
        <taxon>Fungi incertae sedis</taxon>
        <taxon>Mucoromycota</taxon>
        <taxon>Mucoromycotina</taxon>
        <taxon>Mucoromycetes</taxon>
        <taxon>Mucorales</taxon>
        <taxon>Lichtheimiaceae</taxon>
        <taxon>Lichtheimia</taxon>
    </lineage>
</organism>
<accession>A0AAD7UQ17</accession>
<proteinExistence type="predicted"/>
<comment type="caution">
    <text evidence="1">The sequence shown here is derived from an EMBL/GenBank/DDBJ whole genome shotgun (WGS) entry which is preliminary data.</text>
</comment>
<evidence type="ECO:0000313" key="1">
    <source>
        <dbReference type="EMBL" id="KAJ8651459.1"/>
    </source>
</evidence>
<keyword evidence="2" id="KW-1185">Reference proteome</keyword>
<dbReference type="AlphaFoldDB" id="A0AAD7UQ17"/>
<dbReference type="RefSeq" id="XP_058336374.1">
    <property type="nucleotide sequence ID" value="XM_058492860.1"/>
</dbReference>
<evidence type="ECO:0000313" key="2">
    <source>
        <dbReference type="Proteomes" id="UP001234581"/>
    </source>
</evidence>
<sequence>MDINELSTEQIQELLELARRIKLQDEEDTELPEAIFQDLETTSKTTMEKNLKRFTKDIKSYTGGKWTQSGAINKEFIPELKRRSIDVHTAIQARYKDADKLRQAARAATEIYEDLHFIINRGGDPSDEEYLVNILERSRRLAVYAFGSGKTIDAETKETIRKTLRLPTAVRYIDVEEDEEKDLAFSPKAVKEIFDARPKDSNTDPDQSTNQ</sequence>
<protein>
    <submittedName>
        <fullName evidence="1">Uncharacterized protein</fullName>
    </submittedName>
</protein>